<keyword evidence="5" id="KW-0479">Metal-binding</keyword>
<keyword evidence="4" id="KW-0949">S-adenosyl-L-methionine</keyword>
<evidence type="ECO:0000256" key="6">
    <source>
        <dbReference type="ARBA" id="ARBA00023004"/>
    </source>
</evidence>
<dbReference type="CDD" id="cd01335">
    <property type="entry name" value="Radical_SAM"/>
    <property type="match status" value="1"/>
</dbReference>
<proteinExistence type="predicted"/>
<dbReference type="InterPro" id="IPR058240">
    <property type="entry name" value="rSAM_sf"/>
</dbReference>
<keyword evidence="2" id="KW-0489">Methyltransferase</keyword>
<dbReference type="GO" id="GO:0003824">
    <property type="term" value="F:catalytic activity"/>
    <property type="evidence" value="ECO:0007669"/>
    <property type="project" value="InterPro"/>
</dbReference>
<evidence type="ECO:0000256" key="3">
    <source>
        <dbReference type="ARBA" id="ARBA00022679"/>
    </source>
</evidence>
<evidence type="ECO:0000313" key="10">
    <source>
        <dbReference type="EMBL" id="MBC5738711.1"/>
    </source>
</evidence>
<evidence type="ECO:0000256" key="4">
    <source>
        <dbReference type="ARBA" id="ARBA00022691"/>
    </source>
</evidence>
<dbReference type="SFLD" id="SFLDS00029">
    <property type="entry name" value="Radical_SAM"/>
    <property type="match status" value="1"/>
</dbReference>
<keyword evidence="11" id="KW-1185">Reference proteome</keyword>
<keyword evidence="3" id="KW-0808">Transferase</keyword>
<dbReference type="SUPFAM" id="SSF102114">
    <property type="entry name" value="Radical SAM enzymes"/>
    <property type="match status" value="1"/>
</dbReference>
<dbReference type="Pfam" id="PF02310">
    <property type="entry name" value="B12-binding"/>
    <property type="match status" value="1"/>
</dbReference>
<dbReference type="InterPro" id="IPR006638">
    <property type="entry name" value="Elp3/MiaA/NifB-like_rSAM"/>
</dbReference>
<dbReference type="RefSeq" id="WP_186920361.1">
    <property type="nucleotide sequence ID" value="NZ_JACOPQ010000020.1"/>
</dbReference>
<evidence type="ECO:0000256" key="1">
    <source>
        <dbReference type="ARBA" id="ARBA00001966"/>
    </source>
</evidence>
<dbReference type="PANTHER" id="PTHR43409:SF7">
    <property type="entry name" value="BLL1977 PROTEIN"/>
    <property type="match status" value="1"/>
</dbReference>
<dbReference type="EMBL" id="JACOPQ010000020">
    <property type="protein sequence ID" value="MBC5738711.1"/>
    <property type="molecule type" value="Genomic_DNA"/>
</dbReference>
<feature type="domain" description="B12-binding" evidence="8">
    <location>
        <begin position="65"/>
        <end position="140"/>
    </location>
</feature>
<dbReference type="InterPro" id="IPR013785">
    <property type="entry name" value="Aldolase_TIM"/>
</dbReference>
<keyword evidence="6" id="KW-0408">Iron</keyword>
<evidence type="ECO:0000259" key="8">
    <source>
        <dbReference type="PROSITE" id="PS51332"/>
    </source>
</evidence>
<accession>A0A8J6MET8</accession>
<protein>
    <submittedName>
        <fullName evidence="10">B12-binding domain-containing radical SAM protein</fullName>
    </submittedName>
</protein>
<evidence type="ECO:0000256" key="5">
    <source>
        <dbReference type="ARBA" id="ARBA00022723"/>
    </source>
</evidence>
<dbReference type="CDD" id="cd02068">
    <property type="entry name" value="radical_SAM_B12_BD"/>
    <property type="match status" value="1"/>
</dbReference>
<dbReference type="InterPro" id="IPR007197">
    <property type="entry name" value="rSAM"/>
</dbReference>
<dbReference type="Proteomes" id="UP000607645">
    <property type="component" value="Unassembled WGS sequence"/>
</dbReference>
<comment type="caution">
    <text evidence="10">The sequence shown here is derived from an EMBL/GenBank/DDBJ whole genome shotgun (WGS) entry which is preliminary data.</text>
</comment>
<evidence type="ECO:0000256" key="2">
    <source>
        <dbReference type="ARBA" id="ARBA00022603"/>
    </source>
</evidence>
<dbReference type="PROSITE" id="PS51332">
    <property type="entry name" value="B12_BINDING"/>
    <property type="match status" value="1"/>
</dbReference>
<dbReference type="GO" id="GO:0031419">
    <property type="term" value="F:cobalamin binding"/>
    <property type="evidence" value="ECO:0007669"/>
    <property type="project" value="InterPro"/>
</dbReference>
<evidence type="ECO:0000256" key="7">
    <source>
        <dbReference type="ARBA" id="ARBA00023014"/>
    </source>
</evidence>
<dbReference type="SMART" id="SM00729">
    <property type="entry name" value="Elp3"/>
    <property type="match status" value="1"/>
</dbReference>
<dbReference type="PANTHER" id="PTHR43409">
    <property type="entry name" value="ANAEROBIC MAGNESIUM-PROTOPORPHYRIN IX MONOMETHYL ESTER CYCLASE-RELATED"/>
    <property type="match status" value="1"/>
</dbReference>
<dbReference type="SFLD" id="SFLDG01082">
    <property type="entry name" value="B12-binding_domain_containing"/>
    <property type="match status" value="1"/>
</dbReference>
<feature type="domain" description="Radical SAM core" evidence="9">
    <location>
        <begin position="179"/>
        <end position="419"/>
    </location>
</feature>
<dbReference type="GO" id="GO:0051539">
    <property type="term" value="F:4 iron, 4 sulfur cluster binding"/>
    <property type="evidence" value="ECO:0007669"/>
    <property type="project" value="UniProtKB-KW"/>
</dbReference>
<dbReference type="Gene3D" id="3.20.20.70">
    <property type="entry name" value="Aldolase class I"/>
    <property type="match status" value="1"/>
</dbReference>
<evidence type="ECO:0000313" key="11">
    <source>
        <dbReference type="Proteomes" id="UP000607645"/>
    </source>
</evidence>
<reference evidence="10" key="1">
    <citation type="submission" date="2020-08" db="EMBL/GenBank/DDBJ databases">
        <title>Genome public.</title>
        <authorList>
            <person name="Liu C."/>
            <person name="Sun Q."/>
        </authorList>
    </citation>
    <scope>NUCLEOTIDE SEQUENCE</scope>
    <source>
        <strain evidence="10">NSJ-52</strain>
    </source>
</reference>
<gene>
    <name evidence="10" type="ORF">H8S62_16995</name>
</gene>
<name>A0A8J6MET8_9FIRM</name>
<dbReference type="InterPro" id="IPR051198">
    <property type="entry name" value="BchE-like"/>
</dbReference>
<dbReference type="Gene3D" id="3.40.50.280">
    <property type="entry name" value="Cobalamin-binding domain"/>
    <property type="match status" value="1"/>
</dbReference>
<dbReference type="PROSITE" id="PS51918">
    <property type="entry name" value="RADICAL_SAM"/>
    <property type="match status" value="1"/>
</dbReference>
<dbReference type="AlphaFoldDB" id="A0A8J6MET8"/>
<organism evidence="10 11">
    <name type="scientific">Lawsonibacter faecis</name>
    <dbReference type="NCBI Taxonomy" id="2763052"/>
    <lineage>
        <taxon>Bacteria</taxon>
        <taxon>Bacillati</taxon>
        <taxon>Bacillota</taxon>
        <taxon>Clostridia</taxon>
        <taxon>Eubacteriales</taxon>
        <taxon>Oscillospiraceae</taxon>
        <taxon>Lawsonibacter</taxon>
    </lineage>
</organism>
<dbReference type="GO" id="GO:0046872">
    <property type="term" value="F:metal ion binding"/>
    <property type="evidence" value="ECO:0007669"/>
    <property type="project" value="UniProtKB-KW"/>
</dbReference>
<sequence length="486" mass="55378">MKIRLIEPANTPYRRSPLNLFVYDRHIRTPSQGLLTLSTIAKRMVEDTLMYSESISKIVWGDVLDADIVFLGVFTFNAQRGYELAERIRRSGRALVVIGGLHATLNPEEAARHCDCVLLGEGDETVPALIKAVREGRPLDFPGVARYKGNRFFTTGRAPAPQDIDTVPDRDLLYRFRKMAGHNTIWPQVHASRGCPHNCDYCALVAAFGRSVRTRSPEAVVQDIKAAIAFFDGRHRRIARMLWITDDNFFADRAWAVRVLRLIISENIQYNFTIQARYEVGFDDEMLVLLRQAGFSELAVGIEFLEDEAFEAYHKKSTYREILSAAENIRRHGLRVRGLFIVGADSHTRGVGRRLADFVIRHDICGVLIQSMYFIPGTPVYETHKGSLIDENWARCTGKVVHNPEHISACDLQKEIILASRSIYSLPRLMDALLHKRGIERTLFLGEYFWQMSVRRELKRDLAYLRAHALPDPPEKTPCNLPRSSV</sequence>
<keyword evidence="7" id="KW-0411">Iron-sulfur</keyword>
<dbReference type="InterPro" id="IPR034466">
    <property type="entry name" value="Methyltransferase_Class_B"/>
</dbReference>
<comment type="cofactor">
    <cofactor evidence="1">
        <name>[4Fe-4S] cluster</name>
        <dbReference type="ChEBI" id="CHEBI:49883"/>
    </cofactor>
</comment>
<dbReference type="SFLD" id="SFLDG01123">
    <property type="entry name" value="methyltransferase_(Class_B)"/>
    <property type="match status" value="1"/>
</dbReference>
<dbReference type="GO" id="GO:0005829">
    <property type="term" value="C:cytosol"/>
    <property type="evidence" value="ECO:0007669"/>
    <property type="project" value="TreeGrafter"/>
</dbReference>
<dbReference type="Pfam" id="PF04055">
    <property type="entry name" value="Radical_SAM"/>
    <property type="match status" value="1"/>
</dbReference>
<dbReference type="InterPro" id="IPR006158">
    <property type="entry name" value="Cobalamin-bd"/>
</dbReference>
<evidence type="ECO:0000259" key="9">
    <source>
        <dbReference type="PROSITE" id="PS51918"/>
    </source>
</evidence>